<feature type="compositionally biased region" description="Basic residues" evidence="15">
    <location>
        <begin position="1119"/>
        <end position="1134"/>
    </location>
</feature>
<feature type="region of interest" description="Disordered" evidence="15">
    <location>
        <begin position="882"/>
        <end position="958"/>
    </location>
</feature>
<evidence type="ECO:0000313" key="18">
    <source>
        <dbReference type="EMBL" id="KKY28909.1"/>
    </source>
</evidence>
<dbReference type="SUPFAM" id="SSF57903">
    <property type="entry name" value="FYVE/PHD zinc finger"/>
    <property type="match status" value="1"/>
</dbReference>
<evidence type="ECO:0000256" key="3">
    <source>
        <dbReference type="ARBA" id="ARBA00013184"/>
    </source>
</evidence>
<dbReference type="Pfam" id="PF17772">
    <property type="entry name" value="zf-MYST"/>
    <property type="match status" value="1"/>
</dbReference>
<name>A0A0G2F3R7_PHACM</name>
<evidence type="ECO:0000259" key="16">
    <source>
        <dbReference type="PROSITE" id="PS50016"/>
    </source>
</evidence>
<dbReference type="InterPro" id="IPR036388">
    <property type="entry name" value="WH-like_DNA-bd_sf"/>
</dbReference>
<accession>A0A0G2F3R7</accession>
<evidence type="ECO:0000256" key="7">
    <source>
        <dbReference type="ARBA" id="ARBA00022833"/>
    </source>
</evidence>
<dbReference type="Gene3D" id="1.10.10.10">
    <property type="entry name" value="Winged helix-like DNA-binding domain superfamily/Winged helix DNA-binding domain"/>
    <property type="match status" value="1"/>
</dbReference>
<dbReference type="CDD" id="cd15489">
    <property type="entry name" value="PHD_SF"/>
    <property type="match status" value="1"/>
</dbReference>
<feature type="active site" description="Proton donor/acceptor" evidence="12">
    <location>
        <position position="739"/>
    </location>
</feature>
<dbReference type="InterPro" id="IPR001965">
    <property type="entry name" value="Znf_PHD"/>
</dbReference>
<dbReference type="GO" id="GO:0005634">
    <property type="term" value="C:nucleus"/>
    <property type="evidence" value="ECO:0007669"/>
    <property type="project" value="UniProtKB-SubCell"/>
</dbReference>
<keyword evidence="4 18" id="KW-0808">Transferase</keyword>
<evidence type="ECO:0000256" key="10">
    <source>
        <dbReference type="ARBA" id="ARBA00023242"/>
    </source>
</evidence>
<dbReference type="InterPro" id="IPR050603">
    <property type="entry name" value="MYST_HAT"/>
</dbReference>
<keyword evidence="6 13" id="KW-0863">Zinc-finger</keyword>
<dbReference type="GO" id="GO:0004402">
    <property type="term" value="F:histone acetyltransferase activity"/>
    <property type="evidence" value="ECO:0007669"/>
    <property type="project" value="InterPro"/>
</dbReference>
<dbReference type="InterPro" id="IPR013083">
    <property type="entry name" value="Znf_RING/FYVE/PHD"/>
</dbReference>
<dbReference type="PANTHER" id="PTHR10615">
    <property type="entry name" value="HISTONE ACETYLTRANSFERASE"/>
    <property type="match status" value="1"/>
</dbReference>
<keyword evidence="19" id="KW-1185">Reference proteome</keyword>
<evidence type="ECO:0000256" key="9">
    <source>
        <dbReference type="ARBA" id="ARBA00022990"/>
    </source>
</evidence>
<feature type="compositionally biased region" description="Acidic residues" evidence="15">
    <location>
        <begin position="153"/>
        <end position="162"/>
    </location>
</feature>
<evidence type="ECO:0000256" key="12">
    <source>
        <dbReference type="PIRSR" id="PIRSR602717-51"/>
    </source>
</evidence>
<feature type="region of interest" description="Disordered" evidence="15">
    <location>
        <begin position="1"/>
        <end position="220"/>
    </location>
</feature>
<dbReference type="GO" id="GO:0008270">
    <property type="term" value="F:zinc ion binding"/>
    <property type="evidence" value="ECO:0007669"/>
    <property type="project" value="UniProtKB-KW"/>
</dbReference>
<reference evidence="18 19" key="2">
    <citation type="submission" date="2015-05" db="EMBL/GenBank/DDBJ databases">
        <authorList>
            <person name="Morales-Cruz A."/>
            <person name="Amrine K.C."/>
            <person name="Cantu D."/>
        </authorList>
    </citation>
    <scope>NUCLEOTIDE SEQUENCE [LARGE SCALE GENOMIC DNA]</scope>
    <source>
        <strain evidence="18">UCRPC4</strain>
    </source>
</reference>
<feature type="compositionally biased region" description="Basic and acidic residues" evidence="15">
    <location>
        <begin position="1"/>
        <end position="14"/>
    </location>
</feature>
<feature type="compositionally biased region" description="Polar residues" evidence="15">
    <location>
        <begin position="987"/>
        <end position="1006"/>
    </location>
</feature>
<evidence type="ECO:0000256" key="8">
    <source>
        <dbReference type="ARBA" id="ARBA00022853"/>
    </source>
</evidence>
<dbReference type="PROSITE" id="PS51726">
    <property type="entry name" value="MYST_HAT"/>
    <property type="match status" value="1"/>
</dbReference>
<dbReference type="Gene3D" id="3.30.60.60">
    <property type="entry name" value="N-acetyl transferase-like"/>
    <property type="match status" value="1"/>
</dbReference>
<feature type="compositionally biased region" description="Acidic residues" evidence="15">
    <location>
        <begin position="350"/>
        <end position="366"/>
    </location>
</feature>
<sequence length="1227" mass="134429">MAAKGDDRSPEKMVPEAGSDIDAEGEDDDMMDAPYEVDDHVADAEDEPMKDTVEGSSSEEEQSEEEEGSKEASSEEDAEGEDDDPEVDSSSDSQSAEDSEFNDEDAEGEEESENEAIGAVKTQNSDDDSDADEDAIESDGESVDAVGNAEEQSVSDDEDAASDDGSPVSEKGSSSAADEYDEPEQTSGSESEAGDEDAASVADNDGEEGDNELDDGQPGPCFYCESALDDEVSDQISRCTQCSRRAHRSCIQDNINANGEDARESWSCPACARGSPDVGGRKRTTQDKAPKILREILATASNKPEAHSVFNTQVVEGRRRKQSVLTNDSSPDNQKATSRTRRTGRRSADSDDEEFVEEGVDEEELQDLATDTTDRVMATTRLPRRASQKPLARIIQHRPFDKPPAKFILAFSLTKSKLQTILSRPPRRRRRHQSQKADKLKTPKMFGRRNLAAVRKKITPPPEGPIPIPDKFPALPSNDRDTLLLGPYASERIDDTHLKPYGGILTEEEAENTSYVPTQDDIDRFEEARKAAEADRRAVIAAAEVANAENAGETGSQNRRNKSGPTKIPQIQFGTTVIDTQYAAPYPEEYAREKKLFICEFCLKYLSSQDVAYRHKLKCPAKHPPGDEIYRDGNLSIFEVDGRKRMDYCQYLCLLAKTFLGSKTLYYDVEPFLFYVLCEYDRRGYHFVGYFSKEKRSSSLHNVSCILTMPHHQRKGYASLLIDFSYLLSRVEGRQGSPEKPLSDMGLVTYRAYWDWSLAKYLLPLRDRQKWNNIDVVSVAEALGWDVDDVIHTLERSYSLMKDPITKAYAFSPNFEYFQKVVDQHEAKNWVKLDPTKLMWTPYLMGRADEANYEHAPMQTIADREETPQANGDIDADAKKLKEDQGDEKDGRKAPNGKGAVSKSAKIDEGFGDVNATENGRSVQENVEMDKDKDTMSNGTRPIPGPPSTATFKKFPDPEKMEDPVFYVIEGDGDSHQVAAEKRAAESTDTVNGTSTQGGQTDGASAPTSVEILAKREEAAAAKATAKSNQTNGGQTAVINSTTSHPSASASLQLLPPLPSTTLYPMQVLIPYLPNLDIDLDADDPPIEPDSYRAILDADPASFSRLEPVPKPPAYAYSQRKKKGRGGWRGGPKKNRVDPVTGLVGGMSQLRTGANGSGETAGTPSRAGSHGEGLGKDEDEAEEDAEEEDEEAGGDADGDGDGSLGEEVTVSTPNVASSSVLGKRTRG</sequence>
<evidence type="ECO:0000256" key="15">
    <source>
        <dbReference type="SAM" id="MobiDB-lite"/>
    </source>
</evidence>
<feature type="compositionally biased region" description="Polar residues" evidence="15">
    <location>
        <begin position="916"/>
        <end position="925"/>
    </location>
</feature>
<comment type="similarity">
    <text evidence="2 14">Belongs to the MYST (SAS/MOZ) family.</text>
</comment>
<evidence type="ECO:0000256" key="5">
    <source>
        <dbReference type="ARBA" id="ARBA00022723"/>
    </source>
</evidence>
<feature type="compositionally biased region" description="Polar residues" evidence="15">
    <location>
        <begin position="323"/>
        <end position="335"/>
    </location>
</feature>
<dbReference type="Gene3D" id="3.40.630.30">
    <property type="match status" value="1"/>
</dbReference>
<evidence type="ECO:0000256" key="13">
    <source>
        <dbReference type="PROSITE-ProRule" id="PRU00146"/>
    </source>
</evidence>
<keyword evidence="8" id="KW-0156">Chromatin regulator</keyword>
<evidence type="ECO:0000259" key="17">
    <source>
        <dbReference type="PROSITE" id="PS51726"/>
    </source>
</evidence>
<dbReference type="GO" id="GO:0031507">
    <property type="term" value="P:heterochromatin formation"/>
    <property type="evidence" value="ECO:0007669"/>
    <property type="project" value="UniProtKB-ARBA"/>
</dbReference>
<dbReference type="Proteomes" id="UP000053317">
    <property type="component" value="Unassembled WGS sequence"/>
</dbReference>
<dbReference type="PROSITE" id="PS50016">
    <property type="entry name" value="ZF_PHD_2"/>
    <property type="match status" value="1"/>
</dbReference>
<feature type="region of interest" description="Disordered" evidence="15">
    <location>
        <begin position="977"/>
        <end position="1006"/>
    </location>
</feature>
<proteinExistence type="inferred from homology"/>
<feature type="compositionally biased region" description="Acidic residues" evidence="15">
    <location>
        <begin position="57"/>
        <end position="114"/>
    </location>
</feature>
<keyword evidence="5" id="KW-0479">Metal-binding</keyword>
<feature type="compositionally biased region" description="Polar residues" evidence="15">
    <location>
        <begin position="1149"/>
        <end position="1163"/>
    </location>
</feature>
<dbReference type="GO" id="GO:0003712">
    <property type="term" value="F:transcription coregulator activity"/>
    <property type="evidence" value="ECO:0007669"/>
    <property type="project" value="TreeGrafter"/>
</dbReference>
<feature type="compositionally biased region" description="Basic and acidic residues" evidence="15">
    <location>
        <begin position="882"/>
        <end position="893"/>
    </location>
</feature>
<gene>
    <name evidence="18" type="ORF">UCRPC4_g00334</name>
</gene>
<feature type="compositionally biased region" description="Basic and acidic residues" evidence="15">
    <location>
        <begin position="977"/>
        <end position="986"/>
    </location>
</feature>
<dbReference type="EC" id="2.3.1.48" evidence="3 14"/>
<feature type="domain" description="PHD-type" evidence="16">
    <location>
        <begin position="218"/>
        <end position="274"/>
    </location>
</feature>
<dbReference type="SUPFAM" id="SSF55729">
    <property type="entry name" value="Acyl-CoA N-acyltransferases (Nat)"/>
    <property type="match status" value="1"/>
</dbReference>
<dbReference type="InterPro" id="IPR019787">
    <property type="entry name" value="Znf_PHD-finger"/>
</dbReference>
<comment type="caution">
    <text evidence="18">The sequence shown here is derived from an EMBL/GenBank/DDBJ whole genome shotgun (WGS) entry which is preliminary data.</text>
</comment>
<comment type="subcellular location">
    <subcellularLocation>
        <location evidence="1 14">Nucleus</location>
    </subcellularLocation>
</comment>
<dbReference type="Pfam" id="PF01853">
    <property type="entry name" value="MOZ_SAS"/>
    <property type="match status" value="1"/>
</dbReference>
<feature type="domain" description="MYST-type HAT" evidence="17">
    <location>
        <begin position="563"/>
        <end position="842"/>
    </location>
</feature>
<dbReference type="InterPro" id="IPR040706">
    <property type="entry name" value="Zf-MYST"/>
</dbReference>
<feature type="compositionally biased region" description="Polar residues" evidence="15">
    <location>
        <begin position="1209"/>
        <end position="1220"/>
    </location>
</feature>
<comment type="function">
    <text evidence="11">Catalytic component of the NuA4 histone acetyltransferase (HAT) complex which is involved in epigenetic transcriptional activation of selected genes principally by acetylation of nucleosomal histones H4, H3, H2B, H2A and H2A variant H2A.Z. Acetylates histone H4 to form H4K5ac, H4K8ac, H4K12ac and H4K16ac, histone H3 to form H3K14ac, and histone H2A to form H2AK4ac and H2AK7ac. The NuA4 complex is involved in the DNA damage response and is required for chromosome segregation. The NuA4 complex plays a direct role in repair of DNA double-strand breaks (DSBs) through homologous recombination. Recruitment to promoters depends on H3K4me. Also acetylates non-histone proteins. In addition to protein acetyltransferase, can use different acyl-CoA substrates, such as 2-hydroxyisobutanoyl-CoA (2-hydroxyisobutyryl-CoA) or (2E)-butenoyl-CoA (crotonyl-CoA), and is able to mediate protein 2-hydroxyisobutyrylation and crotonylation, respectively.</text>
</comment>
<evidence type="ECO:0000256" key="14">
    <source>
        <dbReference type="RuleBase" id="RU361211"/>
    </source>
</evidence>
<evidence type="ECO:0000256" key="11">
    <source>
        <dbReference type="ARBA" id="ARBA00045805"/>
    </source>
</evidence>
<evidence type="ECO:0000256" key="1">
    <source>
        <dbReference type="ARBA" id="ARBA00004123"/>
    </source>
</evidence>
<dbReference type="EMBL" id="LCWF01000007">
    <property type="protein sequence ID" value="KKY28909.1"/>
    <property type="molecule type" value="Genomic_DNA"/>
</dbReference>
<dbReference type="GO" id="GO:1990467">
    <property type="term" value="C:NuA3a histone acetyltransferase complex"/>
    <property type="evidence" value="ECO:0007669"/>
    <property type="project" value="TreeGrafter"/>
</dbReference>
<dbReference type="FunFam" id="3.40.630.30:FF:000001">
    <property type="entry name" value="Histone acetyltransferase"/>
    <property type="match status" value="1"/>
</dbReference>
<feature type="region of interest" description="Disordered" evidence="15">
    <location>
        <begin position="1103"/>
        <end position="1227"/>
    </location>
</feature>
<organism evidence="18 19">
    <name type="scientific">Phaeomoniella chlamydospora</name>
    <name type="common">Phaeoacremonium chlamydosporum</name>
    <dbReference type="NCBI Taxonomy" id="158046"/>
    <lineage>
        <taxon>Eukaryota</taxon>
        <taxon>Fungi</taxon>
        <taxon>Dikarya</taxon>
        <taxon>Ascomycota</taxon>
        <taxon>Pezizomycotina</taxon>
        <taxon>Eurotiomycetes</taxon>
        <taxon>Chaetothyriomycetidae</taxon>
        <taxon>Phaeomoniellales</taxon>
        <taxon>Phaeomoniellaceae</taxon>
        <taxon>Phaeomoniella</taxon>
    </lineage>
</organism>
<feature type="region of interest" description="Disordered" evidence="15">
    <location>
        <begin position="1020"/>
        <end position="1052"/>
    </location>
</feature>
<reference evidence="18 19" key="1">
    <citation type="submission" date="2015-05" db="EMBL/GenBank/DDBJ databases">
        <title>Distinctive expansion of gene families associated with plant cell wall degradation and secondary metabolism in the genomes of grapevine trunk pathogens.</title>
        <authorList>
            <person name="Lawrence D.P."/>
            <person name="Travadon R."/>
            <person name="Rolshausen P.E."/>
            <person name="Baumgartner K."/>
        </authorList>
    </citation>
    <scope>NUCLEOTIDE SEQUENCE [LARGE SCALE GENOMIC DNA]</scope>
    <source>
        <strain evidence="18">UCRPC4</strain>
    </source>
</reference>
<dbReference type="AlphaFoldDB" id="A0A0G2F3R7"/>
<dbReference type="GO" id="GO:0006357">
    <property type="term" value="P:regulation of transcription by RNA polymerase II"/>
    <property type="evidence" value="ECO:0007669"/>
    <property type="project" value="TreeGrafter"/>
</dbReference>
<feature type="compositionally biased region" description="Acidic residues" evidence="15">
    <location>
        <begin position="1177"/>
        <end position="1200"/>
    </location>
</feature>
<evidence type="ECO:0000256" key="2">
    <source>
        <dbReference type="ARBA" id="ARBA00010107"/>
    </source>
</evidence>
<feature type="compositionally biased region" description="Acidic residues" evidence="15">
    <location>
        <begin position="125"/>
        <end position="142"/>
    </location>
</feature>
<keyword evidence="10 14" id="KW-0539">Nucleus</keyword>
<keyword evidence="7" id="KW-0862">Zinc</keyword>
<feature type="compositionally biased region" description="Basic and acidic residues" evidence="15">
    <location>
        <begin position="37"/>
        <end position="53"/>
    </location>
</feature>
<protein>
    <recommendedName>
        <fullName evidence="3 14">Histone acetyltransferase</fullName>
        <ecNumber evidence="3 14">2.3.1.48</ecNumber>
    </recommendedName>
</protein>
<feature type="compositionally biased region" description="Polar residues" evidence="15">
    <location>
        <begin position="1028"/>
        <end position="1043"/>
    </location>
</feature>
<dbReference type="InterPro" id="IPR011011">
    <property type="entry name" value="Znf_FYVE_PHD"/>
</dbReference>
<feature type="region of interest" description="Disordered" evidence="15">
    <location>
        <begin position="549"/>
        <end position="568"/>
    </location>
</feature>
<dbReference type="FunFam" id="3.30.60.60:FF:000001">
    <property type="entry name" value="Histone acetyltransferase"/>
    <property type="match status" value="1"/>
</dbReference>
<dbReference type="GO" id="GO:0003682">
    <property type="term" value="F:chromatin binding"/>
    <property type="evidence" value="ECO:0007669"/>
    <property type="project" value="TreeGrafter"/>
</dbReference>
<evidence type="ECO:0000256" key="4">
    <source>
        <dbReference type="ARBA" id="ARBA00022679"/>
    </source>
</evidence>
<evidence type="ECO:0000313" key="19">
    <source>
        <dbReference type="Proteomes" id="UP000053317"/>
    </source>
</evidence>
<feature type="compositionally biased region" description="Acidic residues" evidence="15">
    <location>
        <begin position="19"/>
        <end position="31"/>
    </location>
</feature>
<dbReference type="InterPro" id="IPR016181">
    <property type="entry name" value="Acyl_CoA_acyltransferase"/>
</dbReference>
<dbReference type="Gene3D" id="3.30.40.10">
    <property type="entry name" value="Zinc/RING finger domain, C3HC4 (zinc finger)"/>
    <property type="match status" value="1"/>
</dbReference>
<comment type="catalytic activity">
    <reaction evidence="14">
        <text>L-lysyl-[protein] + acetyl-CoA = N(6)-acetyl-L-lysyl-[protein] + CoA + H(+)</text>
        <dbReference type="Rhea" id="RHEA:45948"/>
        <dbReference type="Rhea" id="RHEA-COMP:9752"/>
        <dbReference type="Rhea" id="RHEA-COMP:10731"/>
        <dbReference type="ChEBI" id="CHEBI:15378"/>
        <dbReference type="ChEBI" id="CHEBI:29969"/>
        <dbReference type="ChEBI" id="CHEBI:57287"/>
        <dbReference type="ChEBI" id="CHEBI:57288"/>
        <dbReference type="ChEBI" id="CHEBI:61930"/>
        <dbReference type="EC" id="2.3.1.48"/>
    </reaction>
</comment>
<dbReference type="SMART" id="SM00249">
    <property type="entry name" value="PHD"/>
    <property type="match status" value="1"/>
</dbReference>
<feature type="region of interest" description="Disordered" evidence="15">
    <location>
        <begin position="304"/>
        <end position="372"/>
    </location>
</feature>
<dbReference type="OrthoDB" id="787137at2759"/>
<keyword evidence="9" id="KW-0007">Acetylation</keyword>
<dbReference type="PANTHER" id="PTHR10615:SF161">
    <property type="entry name" value="HISTONE ACETYLTRANSFERASE KAT7"/>
    <property type="match status" value="1"/>
</dbReference>
<evidence type="ECO:0000256" key="6">
    <source>
        <dbReference type="ARBA" id="ARBA00022771"/>
    </source>
</evidence>
<feature type="compositionally biased region" description="Acidic residues" evidence="15">
    <location>
        <begin position="192"/>
        <end position="215"/>
    </location>
</feature>
<dbReference type="InterPro" id="IPR002717">
    <property type="entry name" value="HAT_MYST-type"/>
</dbReference>